<evidence type="ECO:0000313" key="2">
    <source>
        <dbReference type="EMBL" id="MDC3420120.1"/>
    </source>
</evidence>
<protein>
    <submittedName>
        <fullName evidence="2">Uncharacterized protein</fullName>
    </submittedName>
</protein>
<sequence>MEQYHERLITEKEKMRELERLSRQEGKLKQELDELESKEFRLKKQLDEEKIDVEKLEGFSLEGVFLSVFGRKEEKLEQEKREVLAAQLKWTEAKEARQDTEEELIDLRKRMQSLGDPTQRYNELLMERQNQLVENNHEAGERGIALLEKIADLQADQKEINEAIHAGKQAQSTLSRAIQALEKARNWGTVDMFGGGLISTSIKHSNIDTAKNHVHRAQSLLRTFARELDDIGHTFHADVSISGGLTFMDYFFDGLISDWLVQDQINNSMDQVQQMNRKTGRTLEQLNRLESDTGQTIQQLRVEWEKLMSAEK</sequence>
<feature type="coiled-coil region" evidence="1">
    <location>
        <begin position="1"/>
        <end position="52"/>
    </location>
</feature>
<gene>
    <name evidence="2" type="ORF">NC661_07025</name>
</gene>
<proteinExistence type="predicted"/>
<name>A0A9X3WK58_9BACI</name>
<dbReference type="EMBL" id="JAMQJZ010000004">
    <property type="protein sequence ID" value="MDC3420120.1"/>
    <property type="molecule type" value="Genomic_DNA"/>
</dbReference>
<evidence type="ECO:0000313" key="3">
    <source>
        <dbReference type="Proteomes" id="UP001145072"/>
    </source>
</evidence>
<reference evidence="2" key="1">
    <citation type="submission" date="2022-06" db="EMBL/GenBank/DDBJ databases">
        <title>Aquibacillus sp. a new bacterium isolated from soil saline samples.</title>
        <authorList>
            <person name="Galisteo C."/>
            <person name="De La Haba R."/>
            <person name="Sanchez-Porro C."/>
            <person name="Ventosa A."/>
        </authorList>
    </citation>
    <scope>NUCLEOTIDE SEQUENCE</scope>
    <source>
        <strain evidence="2">JCM 12387</strain>
    </source>
</reference>
<comment type="caution">
    <text evidence="2">The sequence shown here is derived from an EMBL/GenBank/DDBJ whole genome shotgun (WGS) entry which is preliminary data.</text>
</comment>
<dbReference type="RefSeq" id="WP_259868410.1">
    <property type="nucleotide sequence ID" value="NZ_JAMQJZ010000004.1"/>
</dbReference>
<evidence type="ECO:0000256" key="1">
    <source>
        <dbReference type="SAM" id="Coils"/>
    </source>
</evidence>
<keyword evidence="3" id="KW-1185">Reference proteome</keyword>
<organism evidence="2 3">
    <name type="scientific">Aquibacillus koreensis</name>
    <dbReference type="NCBI Taxonomy" id="279446"/>
    <lineage>
        <taxon>Bacteria</taxon>
        <taxon>Bacillati</taxon>
        <taxon>Bacillota</taxon>
        <taxon>Bacilli</taxon>
        <taxon>Bacillales</taxon>
        <taxon>Bacillaceae</taxon>
        <taxon>Aquibacillus</taxon>
    </lineage>
</organism>
<dbReference type="Proteomes" id="UP001145072">
    <property type="component" value="Unassembled WGS sequence"/>
</dbReference>
<dbReference type="AlphaFoldDB" id="A0A9X3WK58"/>
<accession>A0A9X3WK58</accession>
<keyword evidence="1" id="KW-0175">Coiled coil</keyword>